<gene>
    <name evidence="2" type="ORF">D5039_13710</name>
</gene>
<feature type="domain" description="N-acetyltransferase" evidence="1">
    <location>
        <begin position="2"/>
        <end position="155"/>
    </location>
</feature>
<dbReference type="SUPFAM" id="SSF55729">
    <property type="entry name" value="Acyl-CoA N-acyltransferases (Nat)"/>
    <property type="match status" value="1"/>
</dbReference>
<accession>A0ABT3KUZ4</accession>
<keyword evidence="3" id="KW-1185">Reference proteome</keyword>
<dbReference type="Pfam" id="PF00583">
    <property type="entry name" value="Acetyltransf_1"/>
    <property type="match status" value="1"/>
</dbReference>
<reference evidence="3" key="1">
    <citation type="submission" date="2023-07" db="EMBL/GenBank/DDBJ databases">
        <title>Verminephrobacter genomes.</title>
        <authorList>
            <person name="Lund M.B."/>
        </authorList>
    </citation>
    <scope>NUCLEOTIDE SEQUENCE [LARGE SCALE GENOMIC DNA]</scope>
    <source>
        <strain evidence="3">AtM5-05</strain>
    </source>
</reference>
<dbReference type="EMBL" id="QZCW01000002">
    <property type="protein sequence ID" value="MCW5322167.1"/>
    <property type="molecule type" value="Genomic_DNA"/>
</dbReference>
<dbReference type="Gene3D" id="3.40.630.30">
    <property type="match status" value="1"/>
</dbReference>
<protein>
    <submittedName>
        <fullName evidence="2">GNAT family N-acetyltransferase</fullName>
    </submittedName>
</protein>
<dbReference type="InterPro" id="IPR000182">
    <property type="entry name" value="GNAT_dom"/>
</dbReference>
<dbReference type="PROSITE" id="PS51186">
    <property type="entry name" value="GNAT"/>
    <property type="match status" value="1"/>
</dbReference>
<dbReference type="Proteomes" id="UP001208935">
    <property type="component" value="Unassembled WGS sequence"/>
</dbReference>
<evidence type="ECO:0000313" key="2">
    <source>
        <dbReference type="EMBL" id="MCW5322167.1"/>
    </source>
</evidence>
<evidence type="ECO:0000259" key="1">
    <source>
        <dbReference type="PROSITE" id="PS51186"/>
    </source>
</evidence>
<dbReference type="CDD" id="cd04301">
    <property type="entry name" value="NAT_SF"/>
    <property type="match status" value="1"/>
</dbReference>
<organism evidence="2 3">
    <name type="scientific">Verminephrobacter aporrectodeae subsp. tuberculatae</name>
    <dbReference type="NCBI Taxonomy" id="1110392"/>
    <lineage>
        <taxon>Bacteria</taxon>
        <taxon>Pseudomonadati</taxon>
        <taxon>Pseudomonadota</taxon>
        <taxon>Betaproteobacteria</taxon>
        <taxon>Burkholderiales</taxon>
        <taxon>Comamonadaceae</taxon>
        <taxon>Verminephrobacter</taxon>
    </lineage>
</organism>
<proteinExistence type="predicted"/>
<name>A0ABT3KUZ4_9BURK</name>
<evidence type="ECO:0000313" key="3">
    <source>
        <dbReference type="Proteomes" id="UP001208935"/>
    </source>
</evidence>
<dbReference type="InterPro" id="IPR016181">
    <property type="entry name" value="Acyl_CoA_acyltransferase"/>
</dbReference>
<sequence length="202" mass="23260">MVPIRTLEPADRAWIARHLLELNPADRYLRFGYSANDEQIHRYVEQLDFDRDEVFGICNRQLEPIALAHLAFPEPAEHKQCAEFGVSVLERARGRGFGSCLFERAVMHARNEGVSMLFVHALSQNTAMLKIARNAGASVRRDGPETEAYLQLPPANLDTRVAELVEQQFAEMDYQFKRQAKQFWDFLASVQEVRREHHPPTQ</sequence>
<comment type="caution">
    <text evidence="2">The sequence shown here is derived from an EMBL/GenBank/DDBJ whole genome shotgun (WGS) entry which is preliminary data.</text>
</comment>